<evidence type="ECO:0000256" key="5">
    <source>
        <dbReference type="ARBA" id="ARBA00022741"/>
    </source>
</evidence>
<dbReference type="InterPro" id="IPR050482">
    <property type="entry name" value="Sensor_HK_TwoCompSys"/>
</dbReference>
<dbReference type="EMBL" id="CAACXN010000015">
    <property type="protein sequence ID" value="VEW13389.1"/>
    <property type="molecule type" value="Genomic_DNA"/>
</dbReference>
<proteinExistence type="predicted"/>
<protein>
    <recommendedName>
        <fullName evidence="2">histidine kinase</fullName>
        <ecNumber evidence="2">2.7.13.3</ecNumber>
    </recommendedName>
</protein>
<feature type="domain" description="Signal transduction histidine kinase subgroup 3 dimerisation and phosphoacceptor" evidence="11">
    <location>
        <begin position="200"/>
        <end position="262"/>
    </location>
</feature>
<dbReference type="EMBL" id="NCWY01000002">
    <property type="protein sequence ID" value="PAK96919.1"/>
    <property type="molecule type" value="Genomic_DNA"/>
</dbReference>
<keyword evidence="7" id="KW-0067">ATP-binding</keyword>
<feature type="compositionally biased region" description="Low complexity" evidence="9">
    <location>
        <begin position="340"/>
        <end position="354"/>
    </location>
</feature>
<evidence type="ECO:0000256" key="8">
    <source>
        <dbReference type="ARBA" id="ARBA00023012"/>
    </source>
</evidence>
<gene>
    <name evidence="13" type="primary">desK_2</name>
    <name evidence="12" type="ORF">B8X04_03180</name>
    <name evidence="13" type="ORF">NCTC12391_01649</name>
</gene>
<reference evidence="12 14" key="1">
    <citation type="submission" date="2017-04" db="EMBL/GenBank/DDBJ databases">
        <title>Kefir bacterial isolates.</title>
        <authorList>
            <person name="Kim Y."/>
            <person name="Blasche S."/>
            <person name="Patil K.R."/>
        </authorList>
    </citation>
    <scope>NUCLEOTIDE SEQUENCE [LARGE SCALE GENOMIC DNA]</scope>
    <source>
        <strain evidence="12 14">OG2</strain>
    </source>
</reference>
<evidence type="ECO:0000313" key="14">
    <source>
        <dbReference type="Proteomes" id="UP000216867"/>
    </source>
</evidence>
<dbReference type="Proteomes" id="UP000216867">
    <property type="component" value="Unassembled WGS sequence"/>
</dbReference>
<dbReference type="EC" id="2.7.13.3" evidence="2"/>
<evidence type="ECO:0000256" key="9">
    <source>
        <dbReference type="SAM" id="MobiDB-lite"/>
    </source>
</evidence>
<evidence type="ECO:0000256" key="4">
    <source>
        <dbReference type="ARBA" id="ARBA00022679"/>
    </source>
</evidence>
<dbReference type="GeneID" id="99774241"/>
<feature type="transmembrane region" description="Helical" evidence="10">
    <location>
        <begin position="123"/>
        <end position="143"/>
    </location>
</feature>
<evidence type="ECO:0000256" key="3">
    <source>
        <dbReference type="ARBA" id="ARBA00022553"/>
    </source>
</evidence>
<feature type="compositionally biased region" description="Low complexity" evidence="9">
    <location>
        <begin position="369"/>
        <end position="378"/>
    </location>
</feature>
<dbReference type="AlphaFoldDB" id="A0A269ZH12"/>
<dbReference type="PANTHER" id="PTHR24421:SF10">
    <property type="entry name" value="NITRATE_NITRITE SENSOR PROTEIN NARQ"/>
    <property type="match status" value="1"/>
</dbReference>
<keyword evidence="6 13" id="KW-0418">Kinase</keyword>
<dbReference type="PANTHER" id="PTHR24421">
    <property type="entry name" value="NITRATE/NITRITE SENSOR PROTEIN NARX-RELATED"/>
    <property type="match status" value="1"/>
</dbReference>
<comment type="catalytic activity">
    <reaction evidence="1">
        <text>ATP + protein L-histidine = ADP + protein N-phospho-L-histidine.</text>
        <dbReference type="EC" id="2.7.13.3"/>
    </reaction>
</comment>
<organism evidence="12 14">
    <name type="scientific">Brevibacterium casei</name>
    <dbReference type="NCBI Taxonomy" id="33889"/>
    <lineage>
        <taxon>Bacteria</taxon>
        <taxon>Bacillati</taxon>
        <taxon>Actinomycetota</taxon>
        <taxon>Actinomycetes</taxon>
        <taxon>Micrococcales</taxon>
        <taxon>Brevibacteriaceae</taxon>
        <taxon>Brevibacterium</taxon>
    </lineage>
</organism>
<evidence type="ECO:0000256" key="7">
    <source>
        <dbReference type="ARBA" id="ARBA00022840"/>
    </source>
</evidence>
<keyword evidence="3" id="KW-0597">Phosphoprotein</keyword>
<dbReference type="GO" id="GO:0005524">
    <property type="term" value="F:ATP binding"/>
    <property type="evidence" value="ECO:0007669"/>
    <property type="project" value="UniProtKB-KW"/>
</dbReference>
<name>A0A269ZH12_9MICO</name>
<feature type="transmembrane region" description="Helical" evidence="10">
    <location>
        <begin position="149"/>
        <end position="174"/>
    </location>
</feature>
<feature type="transmembrane region" description="Helical" evidence="10">
    <location>
        <begin position="48"/>
        <end position="66"/>
    </location>
</feature>
<evidence type="ECO:0000256" key="6">
    <source>
        <dbReference type="ARBA" id="ARBA00022777"/>
    </source>
</evidence>
<keyword evidence="10" id="KW-0812">Transmembrane</keyword>
<evidence type="ECO:0000256" key="2">
    <source>
        <dbReference type="ARBA" id="ARBA00012438"/>
    </source>
</evidence>
<feature type="transmembrane region" description="Helical" evidence="10">
    <location>
        <begin position="73"/>
        <end position="91"/>
    </location>
</feature>
<accession>A0A269ZH12</accession>
<reference evidence="13 15" key="2">
    <citation type="submission" date="2019-02" db="EMBL/GenBank/DDBJ databases">
        <authorList>
            <consortium name="Pathogen Informatics"/>
        </authorList>
    </citation>
    <scope>NUCLEOTIDE SEQUENCE [LARGE SCALE GENOMIC DNA]</scope>
    <source>
        <strain evidence="13 15">3012STDY7078520</strain>
    </source>
</reference>
<keyword evidence="5" id="KW-0547">Nucleotide-binding</keyword>
<dbReference type="Pfam" id="PF07730">
    <property type="entry name" value="HisKA_3"/>
    <property type="match status" value="1"/>
</dbReference>
<sequence length="453" mass="45393">MATLTGNQELTSSEKLTGANGWYWLTTVFAGVVLLAIGWPVYAAGYGVWVIIAMLVALGQAAAPVLAVRFPTAAIVLSAVSSVGGILATAATTGLVWPWAVTAILSLAFTHAVIGLRQSWQHLVILWAVSTAIGASALVLPHAGGLPGALANVITTASIAAGVGGVAVLGRLWLTGLNDLAAERRLGAEEAAKRSELEDRNRIAQELHDVVAHSMSVISVQATTARYRLPDLDDRSLEEFDSIAGSARQALSEMRGLLTILRGGRDADIAPQPTVEDIPGLVAATRGTGAEVALDFGLAEAAVAPTTGLTAFRVVQEGLSNALRHAPGAPVRVQVGPGPGHSAGSPSGSAHGPGRSPGQGGLVVSVVNGALPETAPGPAAGGPGSATGGNSDWSGPVADGRPEGAASTARLGHLGAGLGLKGMRERVEGLGGTLAVGPTPEGGFAATAVLPLA</sequence>
<evidence type="ECO:0000313" key="13">
    <source>
        <dbReference type="EMBL" id="VEW13389.1"/>
    </source>
</evidence>
<dbReference type="Gene3D" id="3.30.565.10">
    <property type="entry name" value="Histidine kinase-like ATPase, C-terminal domain"/>
    <property type="match status" value="1"/>
</dbReference>
<evidence type="ECO:0000313" key="15">
    <source>
        <dbReference type="Proteomes" id="UP000386281"/>
    </source>
</evidence>
<keyword evidence="4 13" id="KW-0808">Transferase</keyword>
<feature type="transmembrane region" description="Helical" evidence="10">
    <location>
        <begin position="97"/>
        <end position="116"/>
    </location>
</feature>
<dbReference type="InterPro" id="IPR011712">
    <property type="entry name" value="Sig_transdc_His_kin_sub3_dim/P"/>
</dbReference>
<dbReference type="GO" id="GO:0016020">
    <property type="term" value="C:membrane"/>
    <property type="evidence" value="ECO:0007669"/>
    <property type="project" value="InterPro"/>
</dbReference>
<dbReference type="InterPro" id="IPR036890">
    <property type="entry name" value="HATPase_C_sf"/>
</dbReference>
<feature type="region of interest" description="Disordered" evidence="9">
    <location>
        <begin position="325"/>
        <end position="405"/>
    </location>
</feature>
<dbReference type="Gene3D" id="1.20.5.1930">
    <property type="match status" value="1"/>
</dbReference>
<dbReference type="RefSeq" id="WP_095375440.1">
    <property type="nucleotide sequence ID" value="NZ_CAACXN010000015.1"/>
</dbReference>
<dbReference type="GO" id="GO:0000155">
    <property type="term" value="F:phosphorelay sensor kinase activity"/>
    <property type="evidence" value="ECO:0007669"/>
    <property type="project" value="InterPro"/>
</dbReference>
<evidence type="ECO:0000313" key="12">
    <source>
        <dbReference type="EMBL" id="PAK96919.1"/>
    </source>
</evidence>
<keyword evidence="8" id="KW-0902">Two-component regulatory system</keyword>
<dbReference type="SUPFAM" id="SSF55874">
    <property type="entry name" value="ATPase domain of HSP90 chaperone/DNA topoisomerase II/histidine kinase"/>
    <property type="match status" value="1"/>
</dbReference>
<dbReference type="Proteomes" id="UP000386281">
    <property type="component" value="Unassembled WGS sequence"/>
</dbReference>
<dbReference type="GO" id="GO:0046983">
    <property type="term" value="F:protein dimerization activity"/>
    <property type="evidence" value="ECO:0007669"/>
    <property type="project" value="InterPro"/>
</dbReference>
<evidence type="ECO:0000256" key="10">
    <source>
        <dbReference type="SAM" id="Phobius"/>
    </source>
</evidence>
<keyword evidence="10" id="KW-0472">Membrane</keyword>
<evidence type="ECO:0000256" key="1">
    <source>
        <dbReference type="ARBA" id="ARBA00000085"/>
    </source>
</evidence>
<evidence type="ECO:0000259" key="11">
    <source>
        <dbReference type="Pfam" id="PF07730"/>
    </source>
</evidence>
<feature type="transmembrane region" description="Helical" evidence="10">
    <location>
        <begin position="21"/>
        <end position="42"/>
    </location>
</feature>
<keyword evidence="10" id="KW-1133">Transmembrane helix</keyword>